<keyword evidence="4" id="KW-1133">Transmembrane helix</keyword>
<evidence type="ECO:0000256" key="1">
    <source>
        <dbReference type="ARBA" id="ARBA00022491"/>
    </source>
</evidence>
<evidence type="ECO:0000256" key="4">
    <source>
        <dbReference type="SAM" id="Phobius"/>
    </source>
</evidence>
<dbReference type="SUPFAM" id="SSF46689">
    <property type="entry name" value="Homeodomain-like"/>
    <property type="match status" value="1"/>
</dbReference>
<gene>
    <name evidence="7" type="ORF">KHB02_001900</name>
    <name evidence="6" type="ORF">KHB02_29540</name>
</gene>
<dbReference type="Proteomes" id="UP000677265">
    <property type="component" value="Unassembled WGS sequence"/>
</dbReference>
<organism evidence="6">
    <name type="scientific">Neobacillus citreus</name>
    <dbReference type="NCBI Taxonomy" id="2833578"/>
    <lineage>
        <taxon>Bacteria</taxon>
        <taxon>Bacillati</taxon>
        <taxon>Bacillota</taxon>
        <taxon>Bacilli</taxon>
        <taxon>Bacillales</taxon>
        <taxon>Bacillaceae</taxon>
        <taxon>Neobacillus</taxon>
    </lineage>
</organism>
<dbReference type="InterPro" id="IPR039532">
    <property type="entry name" value="TetR_C_Firmicutes"/>
</dbReference>
<dbReference type="RefSeq" id="WP_213145384.1">
    <property type="nucleotide sequence ID" value="NZ_JAGYPE020000002.1"/>
</dbReference>
<feature type="domain" description="HTH tetR-type" evidence="5">
    <location>
        <begin position="12"/>
        <end position="73"/>
    </location>
</feature>
<dbReference type="GO" id="GO:0003677">
    <property type="term" value="F:DNA binding"/>
    <property type="evidence" value="ECO:0007669"/>
    <property type="project" value="UniProtKB-UniRule"/>
</dbReference>
<feature type="transmembrane region" description="Helical" evidence="4">
    <location>
        <begin position="141"/>
        <end position="160"/>
    </location>
</feature>
<sequence>MSNLKKEDPRAIRSKKMFKDAVLSLLIEEPSVSQLTVQKIADRAELNRATFYLHYQDINDLLRQITLEIFDEMSIKLKPFIQTEIIDDREQLVIFLDYIYENRKFFAILFENKSVETNLFNLIKNLIETRRNNKQKELPKSYVSIDILTASLMGIIMWWIKDGIHYSSEYIANQISLMYKR</sequence>
<evidence type="ECO:0000256" key="3">
    <source>
        <dbReference type="PROSITE-ProRule" id="PRU00335"/>
    </source>
</evidence>
<dbReference type="PROSITE" id="PS50977">
    <property type="entry name" value="HTH_TETR_2"/>
    <property type="match status" value="1"/>
</dbReference>
<evidence type="ECO:0000313" key="6">
    <source>
        <dbReference type="EMBL" id="MBS4185531.1"/>
    </source>
</evidence>
<evidence type="ECO:0000313" key="7">
    <source>
        <dbReference type="EMBL" id="MCH6264281.1"/>
    </source>
</evidence>
<dbReference type="InterPro" id="IPR009057">
    <property type="entry name" value="Homeodomain-like_sf"/>
</dbReference>
<dbReference type="Pfam" id="PF00440">
    <property type="entry name" value="TetR_N"/>
    <property type="match status" value="1"/>
</dbReference>
<evidence type="ECO:0000259" key="5">
    <source>
        <dbReference type="PROSITE" id="PS50977"/>
    </source>
</evidence>
<keyword evidence="4" id="KW-0812">Transmembrane</keyword>
<feature type="DNA-binding region" description="H-T-H motif" evidence="3">
    <location>
        <begin position="36"/>
        <end position="55"/>
    </location>
</feature>
<protein>
    <submittedName>
        <fullName evidence="6">TetR/AcrR family transcriptional regulator</fullName>
    </submittedName>
</protein>
<keyword evidence="2 3" id="KW-0238">DNA-binding</keyword>
<comment type="caution">
    <text evidence="6">The sequence shown here is derived from an EMBL/GenBank/DDBJ whole genome shotgun (WGS) entry which is preliminary data.</text>
</comment>
<dbReference type="EMBL" id="JAGYPE010000006">
    <property type="protein sequence ID" value="MBS4185531.1"/>
    <property type="molecule type" value="Genomic_DNA"/>
</dbReference>
<dbReference type="InterPro" id="IPR050624">
    <property type="entry name" value="HTH-type_Tx_Regulator"/>
</dbReference>
<evidence type="ECO:0000256" key="2">
    <source>
        <dbReference type="ARBA" id="ARBA00023125"/>
    </source>
</evidence>
<reference evidence="6" key="1">
    <citation type="submission" date="2021-05" db="EMBL/GenBank/DDBJ databases">
        <title>Novel Bacillus species.</title>
        <authorList>
            <person name="Liu G."/>
        </authorList>
    </citation>
    <scope>NUCLEOTIDE SEQUENCE</scope>
    <source>
        <strain evidence="6 8">FJAT-50051</strain>
    </source>
</reference>
<name>A0A942T5L9_9BACI</name>
<proteinExistence type="predicted"/>
<accession>A0A942T5L9</accession>
<dbReference type="EMBL" id="JAGYPE020000002">
    <property type="protein sequence ID" value="MCH6264281.1"/>
    <property type="molecule type" value="Genomic_DNA"/>
</dbReference>
<evidence type="ECO:0000313" key="8">
    <source>
        <dbReference type="Proteomes" id="UP000677265"/>
    </source>
</evidence>
<dbReference type="PANTHER" id="PTHR43479:SF7">
    <property type="entry name" value="TETR-FAMILY TRANSCRIPTIONAL REGULATOR"/>
    <property type="match status" value="1"/>
</dbReference>
<keyword evidence="1" id="KW-0678">Repressor</keyword>
<dbReference type="Gene3D" id="1.10.357.10">
    <property type="entry name" value="Tetracycline Repressor, domain 2"/>
    <property type="match status" value="1"/>
</dbReference>
<dbReference type="PANTHER" id="PTHR43479">
    <property type="entry name" value="ACREF/ENVCD OPERON REPRESSOR-RELATED"/>
    <property type="match status" value="1"/>
</dbReference>
<dbReference type="InterPro" id="IPR001647">
    <property type="entry name" value="HTH_TetR"/>
</dbReference>
<keyword evidence="8" id="KW-1185">Reference proteome</keyword>
<dbReference type="AlphaFoldDB" id="A0A942T5L9"/>
<keyword evidence="4" id="KW-0472">Membrane</keyword>
<dbReference type="Pfam" id="PF14278">
    <property type="entry name" value="TetR_C_8"/>
    <property type="match status" value="1"/>
</dbReference>